<feature type="binding site" evidence="9">
    <location>
        <position position="411"/>
    </location>
    <ligand>
        <name>ADP</name>
        <dbReference type="ChEBI" id="CHEBI:456216"/>
    </ligand>
</feature>
<dbReference type="InterPro" id="IPR018483">
    <property type="entry name" value="Carb_kinase_FGGY_CS"/>
</dbReference>
<evidence type="ECO:0000256" key="5">
    <source>
        <dbReference type="ARBA" id="ARBA00022777"/>
    </source>
</evidence>
<dbReference type="Pfam" id="PF02782">
    <property type="entry name" value="FGGY_C"/>
    <property type="match status" value="1"/>
</dbReference>
<gene>
    <name evidence="9 12" type="primary">glpK</name>
    <name evidence="12" type="ORF">GAK31_02419</name>
</gene>
<evidence type="ECO:0000259" key="10">
    <source>
        <dbReference type="Pfam" id="PF00370"/>
    </source>
</evidence>
<evidence type="ECO:0000256" key="6">
    <source>
        <dbReference type="ARBA" id="ARBA00022798"/>
    </source>
</evidence>
<dbReference type="GO" id="GO:0005524">
    <property type="term" value="F:ATP binding"/>
    <property type="evidence" value="ECO:0007669"/>
    <property type="project" value="UniProtKB-UniRule"/>
</dbReference>
<evidence type="ECO:0000256" key="7">
    <source>
        <dbReference type="ARBA" id="ARBA00022840"/>
    </source>
</evidence>
<feature type="binding site" evidence="9">
    <location>
        <position position="83"/>
    </location>
    <ligand>
        <name>glycerol</name>
        <dbReference type="ChEBI" id="CHEBI:17754"/>
    </ligand>
</feature>
<evidence type="ECO:0000259" key="11">
    <source>
        <dbReference type="Pfam" id="PF02782"/>
    </source>
</evidence>
<dbReference type="FunFam" id="3.30.420.40:FF:000008">
    <property type="entry name" value="Glycerol kinase"/>
    <property type="match status" value="1"/>
</dbReference>
<evidence type="ECO:0000256" key="9">
    <source>
        <dbReference type="HAMAP-Rule" id="MF_00186"/>
    </source>
</evidence>
<protein>
    <recommendedName>
        <fullName evidence="9">Glycerol kinase</fullName>
        <ecNumber evidence="9">2.7.1.30</ecNumber>
    </recommendedName>
    <alternativeName>
        <fullName evidence="9">ATP:glycerol 3-phosphotransferase</fullName>
    </alternativeName>
    <alternativeName>
        <fullName evidence="9">Glycerokinase</fullName>
        <shortName evidence="9">GK</shortName>
    </alternativeName>
</protein>
<dbReference type="Gene3D" id="3.30.420.40">
    <property type="match status" value="2"/>
</dbReference>
<dbReference type="GO" id="GO:0019563">
    <property type="term" value="P:glycerol catabolic process"/>
    <property type="evidence" value="ECO:0007669"/>
    <property type="project" value="UniProtKB-UniRule"/>
</dbReference>
<evidence type="ECO:0000313" key="13">
    <source>
        <dbReference type="Proteomes" id="UP000487117"/>
    </source>
</evidence>
<dbReference type="GO" id="GO:0006072">
    <property type="term" value="P:glycerol-3-phosphate metabolic process"/>
    <property type="evidence" value="ECO:0007669"/>
    <property type="project" value="InterPro"/>
</dbReference>
<dbReference type="FunFam" id="3.30.420.40:FF:000007">
    <property type="entry name" value="Glycerol kinase"/>
    <property type="match status" value="1"/>
</dbReference>
<feature type="binding site" evidence="9">
    <location>
        <position position="411"/>
    </location>
    <ligand>
        <name>ATP</name>
        <dbReference type="ChEBI" id="CHEBI:30616"/>
    </ligand>
</feature>
<feature type="binding site" evidence="9">
    <location>
        <position position="17"/>
    </location>
    <ligand>
        <name>ADP</name>
        <dbReference type="ChEBI" id="CHEBI:456216"/>
    </ligand>
</feature>
<comment type="function">
    <text evidence="9">Key enzyme in the regulation of glycerol uptake and metabolism. Catalyzes the phosphorylation of glycerol to yield sn-glycerol 3-phosphate.</text>
</comment>
<keyword evidence="3 9" id="KW-0808">Transferase</keyword>
<feature type="binding site" evidence="9">
    <location>
        <position position="267"/>
    </location>
    <ligand>
        <name>ATP</name>
        <dbReference type="ChEBI" id="CHEBI:30616"/>
    </ligand>
</feature>
<dbReference type="PANTHER" id="PTHR10196:SF69">
    <property type="entry name" value="GLYCEROL KINASE"/>
    <property type="match status" value="1"/>
</dbReference>
<name>A0A7V8FG76_STEMA</name>
<keyword evidence="6 9" id="KW-0319">Glycerol metabolism</keyword>
<dbReference type="NCBIfam" id="NF000756">
    <property type="entry name" value="PRK00047.1"/>
    <property type="match status" value="1"/>
</dbReference>
<feature type="binding site" evidence="9">
    <location>
        <position position="13"/>
    </location>
    <ligand>
        <name>ADP</name>
        <dbReference type="ChEBI" id="CHEBI:456216"/>
    </ligand>
</feature>
<feature type="binding site" evidence="9">
    <location>
        <position position="83"/>
    </location>
    <ligand>
        <name>sn-glycerol 3-phosphate</name>
        <dbReference type="ChEBI" id="CHEBI:57597"/>
    </ligand>
</feature>
<proteinExistence type="inferred from homology"/>
<comment type="similarity">
    <text evidence="2 9">Belongs to the FGGY kinase family.</text>
</comment>
<dbReference type="SUPFAM" id="SSF53067">
    <property type="entry name" value="Actin-like ATPase domain"/>
    <property type="match status" value="2"/>
</dbReference>
<evidence type="ECO:0000256" key="3">
    <source>
        <dbReference type="ARBA" id="ARBA00022679"/>
    </source>
</evidence>
<dbReference type="CDD" id="cd07786">
    <property type="entry name" value="FGGY_EcGK_like"/>
    <property type="match status" value="1"/>
</dbReference>
<evidence type="ECO:0000256" key="1">
    <source>
        <dbReference type="ARBA" id="ARBA00005190"/>
    </source>
</evidence>
<feature type="binding site" evidence="9">
    <location>
        <position position="310"/>
    </location>
    <ligand>
        <name>ADP</name>
        <dbReference type="ChEBI" id="CHEBI:456216"/>
    </ligand>
</feature>
<dbReference type="AlphaFoldDB" id="A0A7V8FG76"/>
<feature type="binding site" evidence="9">
    <location>
        <position position="13"/>
    </location>
    <ligand>
        <name>sn-glycerol 3-phosphate</name>
        <dbReference type="ChEBI" id="CHEBI:57597"/>
    </ligand>
</feature>
<feature type="binding site" evidence="9">
    <location>
        <position position="267"/>
    </location>
    <ligand>
        <name>ADP</name>
        <dbReference type="ChEBI" id="CHEBI:456216"/>
    </ligand>
</feature>
<reference evidence="13" key="1">
    <citation type="journal article" date="2020" name="MBio">
        <title>Horizontal gene transfer to a defensive symbiont with a reduced genome amongst a multipartite beetle microbiome.</title>
        <authorList>
            <person name="Waterworth S.C."/>
            <person name="Florez L.V."/>
            <person name="Rees E.R."/>
            <person name="Hertweck C."/>
            <person name="Kaltenpoth M."/>
            <person name="Kwan J.C."/>
        </authorList>
    </citation>
    <scope>NUCLEOTIDE SEQUENCE [LARGE SCALE GENOMIC DNA]</scope>
</reference>
<feature type="domain" description="Carbohydrate kinase FGGY C-terminal" evidence="11">
    <location>
        <begin position="262"/>
        <end position="450"/>
    </location>
</feature>
<dbReference type="InterPro" id="IPR043129">
    <property type="entry name" value="ATPase_NBD"/>
</dbReference>
<feature type="binding site" evidence="9">
    <location>
        <position position="245"/>
    </location>
    <ligand>
        <name>glycerol</name>
        <dbReference type="ChEBI" id="CHEBI:17754"/>
    </ligand>
</feature>
<dbReference type="NCBIfam" id="TIGR01311">
    <property type="entry name" value="glycerol_kin"/>
    <property type="match status" value="1"/>
</dbReference>
<keyword evidence="7 9" id="KW-0067">ATP-binding</keyword>
<comment type="pathway">
    <text evidence="1 9">Polyol metabolism; glycerol degradation via glycerol kinase pathway; sn-glycerol 3-phosphate from glycerol: step 1/1.</text>
</comment>
<evidence type="ECO:0000313" key="12">
    <source>
        <dbReference type="EMBL" id="KAF1014932.1"/>
    </source>
</evidence>
<evidence type="ECO:0000256" key="8">
    <source>
        <dbReference type="ARBA" id="ARBA00052101"/>
    </source>
</evidence>
<dbReference type="InterPro" id="IPR000577">
    <property type="entry name" value="Carb_kinase_FGGY"/>
</dbReference>
<feature type="domain" description="Carbohydrate kinase FGGY N-terminal" evidence="10">
    <location>
        <begin position="5"/>
        <end position="252"/>
    </location>
</feature>
<feature type="binding site" evidence="9">
    <location>
        <position position="14"/>
    </location>
    <ligand>
        <name>ATP</name>
        <dbReference type="ChEBI" id="CHEBI:30616"/>
    </ligand>
</feature>
<dbReference type="InterPro" id="IPR018484">
    <property type="entry name" value="FGGY_N"/>
</dbReference>
<dbReference type="HAMAP" id="MF_00186">
    <property type="entry name" value="Glycerol_kin"/>
    <property type="match status" value="1"/>
</dbReference>
<sequence length="499" mass="54672">MTPRYILSIDQGTTSSRAILFDHAGSVVGSAQREFTQLFPQPGWVEHDPREIITSVYATLTELLSRLQVEPKQIAALGITNQRETTVMWDRATGQPIHNAIVWQSRQSHAICERLKQQGHEALVRERTGLLIDAYFSATKIRWILDHVPGAQQRAERGELLFGTIDSWLVWNLSGGQAHVTDYSNAARTLLFNIHTLDWDDDLLAMLDIPRAMLSQVRNSSEVYTHTRPQYFLGHPLPIAGMAGDQQAALFGQACFQPGMVKNTYGTGCFMLMHTGDKAVQSANGLLTTLAWGIDGEVEYALEGSIFVAGSVVQWLRDGLQMIGRAADSQALAERVPGSGGAYLVPAFVGLGAPYWRSDVRGAMFGLTRGTSKARLVRAALEAMAYQTRDVLDAMQSDAGIALSELRADGGAIGNDFLAGFQADILGVPLLRPRVTKTTALGAAYLAGLAVGFWDSREQIAAQWGLDRRFEPQMAAERRQKLYAGWQQAVAATLAFHVD</sequence>
<feature type="binding site" evidence="9">
    <location>
        <position position="246"/>
    </location>
    <ligand>
        <name>glycerol</name>
        <dbReference type="ChEBI" id="CHEBI:17754"/>
    </ligand>
</feature>
<dbReference type="EMBL" id="WNDS01000003">
    <property type="protein sequence ID" value="KAF1014932.1"/>
    <property type="molecule type" value="Genomic_DNA"/>
</dbReference>
<feature type="binding site" evidence="9">
    <location>
        <position position="245"/>
    </location>
    <ligand>
        <name>sn-glycerol 3-phosphate</name>
        <dbReference type="ChEBI" id="CHEBI:57597"/>
    </ligand>
</feature>
<comment type="catalytic activity">
    <reaction evidence="8 9">
        <text>glycerol + ATP = sn-glycerol 3-phosphate + ADP + H(+)</text>
        <dbReference type="Rhea" id="RHEA:21644"/>
        <dbReference type="ChEBI" id="CHEBI:15378"/>
        <dbReference type="ChEBI" id="CHEBI:17754"/>
        <dbReference type="ChEBI" id="CHEBI:30616"/>
        <dbReference type="ChEBI" id="CHEBI:57597"/>
        <dbReference type="ChEBI" id="CHEBI:456216"/>
        <dbReference type="EC" id="2.7.1.30"/>
    </reaction>
</comment>
<comment type="activity regulation">
    <text evidence="9">Inhibited by fructose 1,6-bisphosphate (FBP).</text>
</comment>
<feature type="binding site" evidence="9">
    <location>
        <position position="13"/>
    </location>
    <ligand>
        <name>ATP</name>
        <dbReference type="ChEBI" id="CHEBI:30616"/>
    </ligand>
</feature>
<feature type="binding site" evidence="9">
    <location>
        <position position="15"/>
    </location>
    <ligand>
        <name>ATP</name>
        <dbReference type="ChEBI" id="CHEBI:30616"/>
    </ligand>
</feature>
<accession>A0A7V8FG76</accession>
<feature type="binding site" evidence="9">
    <location>
        <position position="135"/>
    </location>
    <ligand>
        <name>glycerol</name>
        <dbReference type="ChEBI" id="CHEBI:17754"/>
    </ligand>
</feature>
<dbReference type="GO" id="GO:0004370">
    <property type="term" value="F:glycerol kinase activity"/>
    <property type="evidence" value="ECO:0007669"/>
    <property type="project" value="UniProtKB-UniRule"/>
</dbReference>
<feature type="binding site" evidence="9">
    <location>
        <position position="84"/>
    </location>
    <ligand>
        <name>glycerol</name>
        <dbReference type="ChEBI" id="CHEBI:17754"/>
    </ligand>
</feature>
<dbReference type="GO" id="GO:0005829">
    <property type="term" value="C:cytosol"/>
    <property type="evidence" value="ECO:0007669"/>
    <property type="project" value="TreeGrafter"/>
</dbReference>
<evidence type="ECO:0000256" key="4">
    <source>
        <dbReference type="ARBA" id="ARBA00022741"/>
    </source>
</evidence>
<dbReference type="PANTHER" id="PTHR10196">
    <property type="entry name" value="SUGAR KINASE"/>
    <property type="match status" value="1"/>
</dbReference>
<dbReference type="PROSITE" id="PS00933">
    <property type="entry name" value="FGGY_KINASES_1"/>
    <property type="match status" value="1"/>
</dbReference>
<feature type="binding site" evidence="9">
    <location>
        <position position="415"/>
    </location>
    <ligand>
        <name>ADP</name>
        <dbReference type="ChEBI" id="CHEBI:456216"/>
    </ligand>
</feature>
<dbReference type="UniPathway" id="UPA00618">
    <property type="reaction ID" value="UER00672"/>
</dbReference>
<evidence type="ECO:0000256" key="2">
    <source>
        <dbReference type="ARBA" id="ARBA00009156"/>
    </source>
</evidence>
<dbReference type="InterPro" id="IPR005999">
    <property type="entry name" value="Glycerol_kin"/>
</dbReference>
<organism evidence="12 13">
    <name type="scientific">Stenotrophomonas maltophilia</name>
    <name type="common">Pseudomonas maltophilia</name>
    <name type="synonym">Xanthomonas maltophilia</name>
    <dbReference type="NCBI Taxonomy" id="40324"/>
    <lineage>
        <taxon>Bacteria</taxon>
        <taxon>Pseudomonadati</taxon>
        <taxon>Pseudomonadota</taxon>
        <taxon>Gammaproteobacteria</taxon>
        <taxon>Lysobacterales</taxon>
        <taxon>Lysobacteraceae</taxon>
        <taxon>Stenotrophomonas</taxon>
        <taxon>Stenotrophomonas maltophilia group</taxon>
    </lineage>
</organism>
<feature type="binding site" evidence="9">
    <location>
        <position position="84"/>
    </location>
    <ligand>
        <name>sn-glycerol 3-phosphate</name>
        <dbReference type="ChEBI" id="CHEBI:57597"/>
    </ligand>
</feature>
<dbReference type="Pfam" id="PF00370">
    <property type="entry name" value="FGGY_N"/>
    <property type="match status" value="1"/>
</dbReference>
<dbReference type="InterPro" id="IPR018485">
    <property type="entry name" value="FGGY_C"/>
</dbReference>
<keyword evidence="5 9" id="KW-0418">Kinase</keyword>
<dbReference type="PIRSF" id="PIRSF000538">
    <property type="entry name" value="GlpK"/>
    <property type="match status" value="1"/>
</dbReference>
<feature type="binding site" evidence="9">
    <location>
        <position position="310"/>
    </location>
    <ligand>
        <name>ATP</name>
        <dbReference type="ChEBI" id="CHEBI:30616"/>
    </ligand>
</feature>
<comment type="caution">
    <text evidence="12">The sequence shown here is derived from an EMBL/GenBank/DDBJ whole genome shotgun (WGS) entry which is preliminary data.</text>
</comment>
<feature type="binding site" evidence="9">
    <location>
        <position position="135"/>
    </location>
    <ligand>
        <name>sn-glycerol 3-phosphate</name>
        <dbReference type="ChEBI" id="CHEBI:57597"/>
    </ligand>
</feature>
<dbReference type="Proteomes" id="UP000487117">
    <property type="component" value="Unassembled WGS sequence"/>
</dbReference>
<keyword evidence="4 9" id="KW-0547">Nucleotide-binding</keyword>
<dbReference type="EC" id="2.7.1.30" evidence="9"/>
<feature type="binding site" evidence="9">
    <location>
        <position position="314"/>
    </location>
    <ligand>
        <name>ATP</name>
        <dbReference type="ChEBI" id="CHEBI:30616"/>
    </ligand>
</feature>